<evidence type="ECO:0000313" key="5">
    <source>
        <dbReference type="EMBL" id="AZF70921.1"/>
    </source>
</evidence>
<protein>
    <recommendedName>
        <fullName evidence="19">HTH iclR-type domain-containing protein</fullName>
    </recommendedName>
</protein>
<evidence type="ECO:0000313" key="12">
    <source>
        <dbReference type="Proteomes" id="UP000033106"/>
    </source>
</evidence>
<proteinExistence type="predicted"/>
<dbReference type="KEGG" id="ssof:SULC_1556"/>
<dbReference type="Proteomes" id="UP000033085">
    <property type="component" value="Chromosome"/>
</dbReference>
<evidence type="ECO:0000313" key="14">
    <source>
        <dbReference type="Proteomes" id="UP000273194"/>
    </source>
</evidence>
<evidence type="ECO:0000313" key="1">
    <source>
        <dbReference type="EMBL" id="AKA73821.1"/>
    </source>
</evidence>
<dbReference type="AlphaFoldDB" id="A0A0E3KBQ8"/>
<dbReference type="PATRIC" id="fig|2287.6.peg.1605"/>
<dbReference type="InterPro" id="IPR036390">
    <property type="entry name" value="WH_DNA-bd_sf"/>
</dbReference>
<evidence type="ECO:0000313" key="9">
    <source>
        <dbReference type="EMBL" id="AZF81379.1"/>
    </source>
</evidence>
<evidence type="ECO:0000313" key="15">
    <source>
        <dbReference type="Proteomes" id="UP000273443"/>
    </source>
</evidence>
<dbReference type="Proteomes" id="UP000273443">
    <property type="component" value="Chromosome"/>
</dbReference>
<dbReference type="Proteomes" id="UP000275843">
    <property type="component" value="Chromosome"/>
</dbReference>
<gene>
    <name evidence="3" type="ORF">SULA_1557</name>
    <name evidence="1" type="ORF">SULB_1558</name>
    <name evidence="2" type="ORF">SULC_1556</name>
    <name evidence="4" type="ORF">SULG_07785</name>
    <name evidence="5" type="ORF">SULH_07785</name>
    <name evidence="6" type="ORF">SULI_07785</name>
    <name evidence="7" type="ORF">SULM_07785</name>
    <name evidence="8" type="ORF">SULN_07785</name>
    <name evidence="9" type="ORF">SULO_07795</name>
</gene>
<dbReference type="EMBL" id="CP033237">
    <property type="protein sequence ID" value="AZF73541.1"/>
    <property type="molecule type" value="Genomic_DNA"/>
</dbReference>
<reference evidence="13 14" key="2">
    <citation type="journal article" date="2018" name="Proc. Natl. Acad. Sci. U.S.A.">
        <title>Nonmutational mechanism of inheritance in the Archaeon Sulfolobus solfataricus.</title>
        <authorList>
            <person name="Payne S."/>
            <person name="McCarthy S."/>
            <person name="Johnson T."/>
            <person name="North E."/>
            <person name="Blum P."/>
        </authorList>
    </citation>
    <scope>NUCLEOTIDE SEQUENCE [LARGE SCALE GENOMIC DNA]</scope>
    <source>
        <strain evidence="5 13">SARC-H</strain>
        <strain evidence="6 16">SARC-I</strain>
        <strain evidence="8 17">SARC-N</strain>
        <strain evidence="9 18">SARC-O</strain>
        <strain evidence="4 14">SULG</strain>
        <strain evidence="7 15">SULM</strain>
    </source>
</reference>
<evidence type="ECO:0000313" key="3">
    <source>
        <dbReference type="EMBL" id="AKA79211.1"/>
    </source>
</evidence>
<evidence type="ECO:0000313" key="7">
    <source>
        <dbReference type="EMBL" id="AZF76165.1"/>
    </source>
</evidence>
<dbReference type="SUPFAM" id="SSF46785">
    <property type="entry name" value="Winged helix' DNA-binding domain"/>
    <property type="match status" value="1"/>
</dbReference>
<dbReference type="EMBL" id="CP033240">
    <property type="protein sequence ID" value="AZF81379.1"/>
    <property type="molecule type" value="Genomic_DNA"/>
</dbReference>
<evidence type="ECO:0000313" key="17">
    <source>
        <dbReference type="Proteomes" id="UP000278715"/>
    </source>
</evidence>
<dbReference type="EMBL" id="CP033238">
    <property type="protein sequence ID" value="AZF76165.1"/>
    <property type="molecule type" value="Genomic_DNA"/>
</dbReference>
<accession>A0A0E3KBQ8</accession>
<dbReference type="KEGG" id="ssol:SULB_1558"/>
<evidence type="ECO:0000313" key="13">
    <source>
        <dbReference type="Proteomes" id="UP000267993"/>
    </source>
</evidence>
<dbReference type="KEGG" id="ssoa:SULA_1557"/>
<dbReference type="Proteomes" id="UP000273194">
    <property type="component" value="Chromosome"/>
</dbReference>
<dbReference type="Proteomes" id="UP000033057">
    <property type="component" value="Chromosome"/>
</dbReference>
<dbReference type="Proteomes" id="UP000267993">
    <property type="component" value="Chromosome"/>
</dbReference>
<dbReference type="EMBL" id="CP033236">
    <property type="protein sequence ID" value="AZF70921.1"/>
    <property type="molecule type" value="Genomic_DNA"/>
</dbReference>
<evidence type="ECO:0000313" key="10">
    <source>
        <dbReference type="Proteomes" id="UP000033057"/>
    </source>
</evidence>
<reference evidence="10 11" key="1">
    <citation type="journal article" date="2015" name="Genome Announc.">
        <title>Complete Genome Sequence of Sulfolobus solfataricus Strain 98/2 and Evolved Derivatives.</title>
        <authorList>
            <person name="McCarthy S."/>
            <person name="Gradnigo J."/>
            <person name="Johnson T."/>
            <person name="Payne S."/>
            <person name="Lipzen A."/>
            <person name="Martin J."/>
            <person name="Schackwitz W."/>
            <person name="Moriyama E."/>
            <person name="Blum P."/>
        </authorList>
    </citation>
    <scope>NUCLEOTIDE SEQUENCE [LARGE SCALE GENOMIC DNA]</scope>
    <source>
        <strain evidence="10">98/2 SULC</strain>
        <strain evidence="1">SARC-B</strain>
        <strain evidence="2">SARC-C</strain>
        <strain evidence="3 12">SULA</strain>
        <strain evidence="11">SULB</strain>
    </source>
</reference>
<dbReference type="EMBL" id="CP033235">
    <property type="protein sequence ID" value="AZF68301.1"/>
    <property type="molecule type" value="Genomic_DNA"/>
</dbReference>
<reference evidence="2" key="3">
    <citation type="submission" date="2018-10" db="EMBL/GenBank/DDBJ databases">
        <authorList>
            <person name="McCarthy S."/>
            <person name="Gradnigo J."/>
            <person name="Johnson T."/>
            <person name="Payne S."/>
            <person name="Lipzen A."/>
            <person name="Schackwitz W."/>
            <person name="Martin J."/>
            <person name="Moriyama E."/>
            <person name="Blum P."/>
        </authorList>
    </citation>
    <scope>NUCLEOTIDE SEQUENCE</scope>
    <source>
        <strain evidence="1">SARC-B</strain>
        <strain evidence="2">SARC-C</strain>
        <strain evidence="3">SULA</strain>
    </source>
</reference>
<dbReference type="EMBL" id="CP033239">
    <property type="protein sequence ID" value="AZF78775.1"/>
    <property type="molecule type" value="Genomic_DNA"/>
</dbReference>
<evidence type="ECO:0000313" key="2">
    <source>
        <dbReference type="EMBL" id="AKA76518.1"/>
    </source>
</evidence>
<dbReference type="EMBL" id="CP011057">
    <property type="protein sequence ID" value="AKA79211.1"/>
    <property type="molecule type" value="Genomic_DNA"/>
</dbReference>
<evidence type="ECO:0000313" key="8">
    <source>
        <dbReference type="EMBL" id="AZF78775.1"/>
    </source>
</evidence>
<organism evidence="2 10">
    <name type="scientific">Saccharolobus solfataricus</name>
    <name type="common">Sulfolobus solfataricus</name>
    <dbReference type="NCBI Taxonomy" id="2287"/>
    <lineage>
        <taxon>Archaea</taxon>
        <taxon>Thermoproteota</taxon>
        <taxon>Thermoprotei</taxon>
        <taxon>Sulfolobales</taxon>
        <taxon>Sulfolobaceae</taxon>
        <taxon>Saccharolobus</taxon>
    </lineage>
</organism>
<name>A0A0E3KBQ8_SACSO</name>
<dbReference type="InterPro" id="IPR036388">
    <property type="entry name" value="WH-like_DNA-bd_sf"/>
</dbReference>
<sequence>MANANGTVKEIAEKTGIKEEAVCHLLEFLTIAGIVKKENDRYSIDKTMRTIAQLLIDFKDGDDVN</sequence>
<dbReference type="Proteomes" id="UP000033106">
    <property type="component" value="Chromosome"/>
</dbReference>
<dbReference type="Proteomes" id="UP000282269">
    <property type="component" value="Chromosome"/>
</dbReference>
<evidence type="ECO:0000313" key="16">
    <source>
        <dbReference type="Proteomes" id="UP000275843"/>
    </source>
</evidence>
<evidence type="ECO:0000313" key="11">
    <source>
        <dbReference type="Proteomes" id="UP000033085"/>
    </source>
</evidence>
<dbReference type="Proteomes" id="UP000278715">
    <property type="component" value="Chromosome"/>
</dbReference>
<evidence type="ECO:0000313" key="6">
    <source>
        <dbReference type="EMBL" id="AZF73541.1"/>
    </source>
</evidence>
<dbReference type="RefSeq" id="WP_009991764.1">
    <property type="nucleotide sequence ID" value="NZ_CP011055.2"/>
</dbReference>
<dbReference type="GeneID" id="38468175"/>
<evidence type="ECO:0008006" key="19">
    <source>
        <dbReference type="Google" id="ProtNLM"/>
    </source>
</evidence>
<dbReference type="EMBL" id="CP011056">
    <property type="protein sequence ID" value="AKA76518.1"/>
    <property type="molecule type" value="Genomic_DNA"/>
</dbReference>
<evidence type="ECO:0000313" key="4">
    <source>
        <dbReference type="EMBL" id="AZF68301.1"/>
    </source>
</evidence>
<dbReference type="Gene3D" id="1.10.10.10">
    <property type="entry name" value="Winged helix-like DNA-binding domain superfamily/Winged helix DNA-binding domain"/>
    <property type="match status" value="1"/>
</dbReference>
<dbReference type="EMBL" id="CP011055">
    <property type="protein sequence ID" value="AKA73821.1"/>
    <property type="molecule type" value="Genomic_DNA"/>
</dbReference>
<evidence type="ECO:0000313" key="18">
    <source>
        <dbReference type="Proteomes" id="UP000282269"/>
    </source>
</evidence>